<dbReference type="EMBL" id="GISG01234300">
    <property type="protein sequence ID" value="MBA4667103.1"/>
    <property type="molecule type" value="Transcribed_RNA"/>
</dbReference>
<organism evidence="1">
    <name type="scientific">Opuntia streptacantha</name>
    <name type="common">Prickly pear cactus</name>
    <name type="synonym">Opuntia cardona</name>
    <dbReference type="NCBI Taxonomy" id="393608"/>
    <lineage>
        <taxon>Eukaryota</taxon>
        <taxon>Viridiplantae</taxon>
        <taxon>Streptophyta</taxon>
        <taxon>Embryophyta</taxon>
        <taxon>Tracheophyta</taxon>
        <taxon>Spermatophyta</taxon>
        <taxon>Magnoliopsida</taxon>
        <taxon>eudicotyledons</taxon>
        <taxon>Gunneridae</taxon>
        <taxon>Pentapetalae</taxon>
        <taxon>Caryophyllales</taxon>
        <taxon>Cactineae</taxon>
        <taxon>Cactaceae</taxon>
        <taxon>Opuntioideae</taxon>
        <taxon>Opuntia</taxon>
    </lineage>
</organism>
<sequence length="132" mass="14887">MAKLDMISSSEMKKQLMISEMVENEAMLVNSTPLLMLRNSSSSSNSNLFSFLREKLVVSAKQWEKIFESELKLLRAMVMNAQEHPNLSPLDDLPAQFSLPMAIISEIEEGKTFGSILKHWIAMAIPLLHPLP</sequence>
<protein>
    <submittedName>
        <fullName evidence="1">Uncharacterized protein</fullName>
    </submittedName>
</protein>
<name>A0A7C9EJ49_OPUST</name>
<proteinExistence type="predicted"/>
<dbReference type="AlphaFoldDB" id="A0A7C9EJ49"/>
<reference evidence="1" key="1">
    <citation type="journal article" date="2013" name="J. Plant Res.">
        <title>Effect of fungi and light on seed germination of three Opuntia species from semiarid lands of central Mexico.</title>
        <authorList>
            <person name="Delgado-Sanchez P."/>
            <person name="Jimenez-Bremont J.F."/>
            <person name="Guerrero-Gonzalez Mde L."/>
            <person name="Flores J."/>
        </authorList>
    </citation>
    <scope>NUCLEOTIDE SEQUENCE</scope>
    <source>
        <tissue evidence="1">Cladode</tissue>
    </source>
</reference>
<reference evidence="1" key="2">
    <citation type="submission" date="2020-07" db="EMBL/GenBank/DDBJ databases">
        <authorList>
            <person name="Vera ALvarez R."/>
            <person name="Arias-Moreno D.M."/>
            <person name="Jimenez-Jacinto V."/>
            <person name="Jimenez-Bremont J.F."/>
            <person name="Swaminathan K."/>
            <person name="Moose S.P."/>
            <person name="Guerrero-Gonzalez M.L."/>
            <person name="Marino-Ramirez L."/>
            <person name="Landsman D."/>
            <person name="Rodriguez-Kessler M."/>
            <person name="Delgado-Sanchez P."/>
        </authorList>
    </citation>
    <scope>NUCLEOTIDE SEQUENCE</scope>
    <source>
        <tissue evidence="1">Cladode</tissue>
    </source>
</reference>
<accession>A0A7C9EJ49</accession>
<evidence type="ECO:0000313" key="1">
    <source>
        <dbReference type="EMBL" id="MBA4667103.1"/>
    </source>
</evidence>